<feature type="region of interest" description="Disordered" evidence="1">
    <location>
        <begin position="1"/>
        <end position="119"/>
    </location>
</feature>
<evidence type="ECO:0000256" key="2">
    <source>
        <dbReference type="SAM" id="Phobius"/>
    </source>
</evidence>
<gene>
    <name evidence="3" type="ORF">KBB96_11790</name>
</gene>
<accession>A0A975G769</accession>
<sequence length="334" mass="35979">MARAPKDSSELDLWDFDGEGDLSPEPSATELPPASKLRTRSLTPEPRAVSIGDGASSVRSKKPAAKGPAQPFEQRRKISDDIGELDDDLPASEPLPAQERPVVPESKVSPPEPEPPLEPELETAIGEAVSEVAAGPVLDDESVSAEPASAAIPLNVEAIRTRLGLSKLEKIGLIALAALLVAGGIYVLTTAGKRLPIHDTSDDYPRYPVKGDRITVKSTESFWREPIAGKDTVRRDTKLIPVVKLELEGSPCAIRAFFRNEKGETIGDPVTRAISPGTVEIAATAGLEDIAFHASYRAGQTPPWRLELFEAPSTDSPRQEFKRLLDTPLANDRH</sequence>
<name>A0A975G769_9BACT</name>
<dbReference type="EMBL" id="CP073100">
    <property type="protein sequence ID" value="QUE49555.1"/>
    <property type="molecule type" value="Genomic_DNA"/>
</dbReference>
<dbReference type="KEGG" id="lamb:KBB96_11790"/>
<evidence type="ECO:0000313" key="3">
    <source>
        <dbReference type="EMBL" id="QUE49555.1"/>
    </source>
</evidence>
<feature type="compositionally biased region" description="Acidic residues" evidence="1">
    <location>
        <begin position="10"/>
        <end position="22"/>
    </location>
</feature>
<dbReference type="Proteomes" id="UP000676169">
    <property type="component" value="Chromosome"/>
</dbReference>
<dbReference type="AlphaFoldDB" id="A0A975G769"/>
<feature type="transmembrane region" description="Helical" evidence="2">
    <location>
        <begin position="171"/>
        <end position="189"/>
    </location>
</feature>
<evidence type="ECO:0000313" key="4">
    <source>
        <dbReference type="Proteomes" id="UP000676169"/>
    </source>
</evidence>
<feature type="compositionally biased region" description="Acidic residues" evidence="1">
    <location>
        <begin position="81"/>
        <end position="90"/>
    </location>
</feature>
<keyword evidence="2" id="KW-0472">Membrane</keyword>
<reference evidence="3" key="1">
    <citation type="submission" date="2021-04" db="EMBL/GenBank/DDBJ databases">
        <title>Luteolibacter sp. 32A isolated from the skin of an Anderson's salamander (Ambystoma andersonii).</title>
        <authorList>
            <person name="Spergser J."/>
            <person name="Busse H.-J."/>
        </authorList>
    </citation>
    <scope>NUCLEOTIDE SEQUENCE</scope>
    <source>
        <strain evidence="3">32A</strain>
    </source>
</reference>
<proteinExistence type="predicted"/>
<dbReference type="RefSeq" id="WP_211629644.1">
    <property type="nucleotide sequence ID" value="NZ_CP073100.1"/>
</dbReference>
<keyword evidence="4" id="KW-1185">Reference proteome</keyword>
<organism evidence="3 4">
    <name type="scientific">Luteolibacter ambystomatis</name>
    <dbReference type="NCBI Taxonomy" id="2824561"/>
    <lineage>
        <taxon>Bacteria</taxon>
        <taxon>Pseudomonadati</taxon>
        <taxon>Verrucomicrobiota</taxon>
        <taxon>Verrucomicrobiia</taxon>
        <taxon>Verrucomicrobiales</taxon>
        <taxon>Verrucomicrobiaceae</taxon>
        <taxon>Luteolibacter</taxon>
    </lineage>
</organism>
<keyword evidence="2" id="KW-1133">Transmembrane helix</keyword>
<protein>
    <submittedName>
        <fullName evidence="3">Uncharacterized protein</fullName>
    </submittedName>
</protein>
<keyword evidence="2" id="KW-0812">Transmembrane</keyword>
<evidence type="ECO:0000256" key="1">
    <source>
        <dbReference type="SAM" id="MobiDB-lite"/>
    </source>
</evidence>